<dbReference type="OrthoDB" id="183331at2"/>
<dbReference type="SUPFAM" id="SSF51215">
    <property type="entry name" value="Regulatory protein AraC"/>
    <property type="match status" value="1"/>
</dbReference>
<dbReference type="HOGENOM" id="CLU_000445_88_6_9"/>
<dbReference type="AlphaFoldDB" id="E3DRA5"/>
<sequence>MSNNLYHFSNIKENKFNLKLLYVSKSKYEDDWHSTMHIHPFTELFYVIKGIGNFEFENKKYTVKDNDLVIVNRNTIHTESSKNSNPLEYIVLGFEGMSLKSDTDLNNQNHYTINNYAQFKNEILIYFNKILKEAQNNNSFHKNICQNYLEILIYNVLRRTKSNLILSKTDKLNSDCAHIKKYIDIHYAEDLNLNTLAKFTCMNKYYLSHIFKDNFGKSPINYLIDKRIETAKTLLSTTKYSISKISELVGYYNQSYFSQLFKKRVKTTPSNYRKINK</sequence>
<dbReference type="PROSITE" id="PS00041">
    <property type="entry name" value="HTH_ARAC_FAMILY_1"/>
    <property type="match status" value="1"/>
</dbReference>
<evidence type="ECO:0000256" key="2">
    <source>
        <dbReference type="ARBA" id="ARBA00023125"/>
    </source>
</evidence>
<dbReference type="Gene3D" id="2.60.120.10">
    <property type="entry name" value="Jelly Rolls"/>
    <property type="match status" value="1"/>
</dbReference>
<gene>
    <name evidence="5" type="ordered locus">Hprae_0857</name>
</gene>
<dbReference type="SMART" id="SM00342">
    <property type="entry name" value="HTH_ARAC"/>
    <property type="match status" value="1"/>
</dbReference>
<dbReference type="PANTHER" id="PTHR43280:SF28">
    <property type="entry name" value="HTH-TYPE TRANSCRIPTIONAL ACTIVATOR RHAS"/>
    <property type="match status" value="1"/>
</dbReference>
<evidence type="ECO:0000259" key="4">
    <source>
        <dbReference type="PROSITE" id="PS01124"/>
    </source>
</evidence>
<dbReference type="PANTHER" id="PTHR43280">
    <property type="entry name" value="ARAC-FAMILY TRANSCRIPTIONAL REGULATOR"/>
    <property type="match status" value="1"/>
</dbReference>
<dbReference type="RefSeq" id="WP_014553044.1">
    <property type="nucleotide sequence ID" value="NC_017455.1"/>
</dbReference>
<dbReference type="PRINTS" id="PR00032">
    <property type="entry name" value="HTHARAC"/>
</dbReference>
<organism evidence="5 6">
    <name type="scientific">Halanaerobium praevalens (strain ATCC 33744 / DSM 2228 / GSL)</name>
    <dbReference type="NCBI Taxonomy" id="572479"/>
    <lineage>
        <taxon>Bacteria</taxon>
        <taxon>Bacillati</taxon>
        <taxon>Bacillota</taxon>
        <taxon>Clostridia</taxon>
        <taxon>Halanaerobiales</taxon>
        <taxon>Halanaerobiaceae</taxon>
        <taxon>Halanaerobium</taxon>
    </lineage>
</organism>
<keyword evidence="3" id="KW-0804">Transcription</keyword>
<dbReference type="GO" id="GO:0043565">
    <property type="term" value="F:sequence-specific DNA binding"/>
    <property type="evidence" value="ECO:0007669"/>
    <property type="project" value="InterPro"/>
</dbReference>
<dbReference type="InterPro" id="IPR003313">
    <property type="entry name" value="AraC-bd"/>
</dbReference>
<proteinExistence type="predicted"/>
<reference evidence="6" key="1">
    <citation type="submission" date="2010-10" db="EMBL/GenBank/DDBJ databases">
        <title>The complete genome of Halanaerobium praevalens DSM 2228.</title>
        <authorList>
            <consortium name="US DOE Joint Genome Institute (JGI-PGF)"/>
            <person name="Lucas S."/>
            <person name="Copeland A."/>
            <person name="Lapidus A."/>
            <person name="Glavina del Rio T."/>
            <person name="Dalin E."/>
            <person name="Tice H."/>
            <person name="Bruce D."/>
            <person name="Goodwin L."/>
            <person name="Pitluck S."/>
            <person name="Kyrpides N."/>
            <person name="Mavromatis K."/>
            <person name="Ivanova N."/>
            <person name="Ovchinnikova G."/>
            <person name="Chertkov O."/>
            <person name="Detter J.C."/>
            <person name="Han C."/>
            <person name="Larimer F."/>
            <person name="Land M."/>
            <person name="Hauser L."/>
            <person name="Markowitz V."/>
            <person name="Cheng J.-F."/>
            <person name="Hugenholtz P."/>
            <person name="Woyke T."/>
            <person name="Wu D."/>
            <person name="Tindall B."/>
            <person name="Pomrenke H.G."/>
            <person name="Brambilla E."/>
            <person name="Klenk H.-P."/>
            <person name="Eisen J.A."/>
        </authorList>
    </citation>
    <scope>NUCLEOTIDE SEQUENCE [LARGE SCALE GENOMIC DNA]</scope>
    <source>
        <strain evidence="6">ATCC 33744 / DSM 2228 / GSL</strain>
    </source>
</reference>
<dbReference type="InterPro" id="IPR037923">
    <property type="entry name" value="HTH-like"/>
</dbReference>
<dbReference type="InterPro" id="IPR020449">
    <property type="entry name" value="Tscrpt_reg_AraC-type_HTH"/>
</dbReference>
<dbReference type="Pfam" id="PF12833">
    <property type="entry name" value="HTH_18"/>
    <property type="match status" value="1"/>
</dbReference>
<protein>
    <submittedName>
        <fullName evidence="5">Transcriptional regulator, AraC family</fullName>
    </submittedName>
</protein>
<feature type="domain" description="HTH araC/xylS-type" evidence="4">
    <location>
        <begin position="177"/>
        <end position="275"/>
    </location>
</feature>
<keyword evidence="6" id="KW-1185">Reference proteome</keyword>
<accession>E3DRA5</accession>
<keyword evidence="2" id="KW-0238">DNA-binding</keyword>
<dbReference type="EMBL" id="CP002175">
    <property type="protein sequence ID" value="ADO77011.1"/>
    <property type="molecule type" value="Genomic_DNA"/>
</dbReference>
<reference evidence="5 6" key="2">
    <citation type="journal article" date="2011" name="Stand. Genomic Sci.">
        <title>Complete genome sequence of the extremely halophilic Halanaerobium praevalens type strain (GSL).</title>
        <authorList>
            <person name="Ivanova N."/>
            <person name="Sikorski J."/>
            <person name="Chertkov O."/>
            <person name="Nolan M."/>
            <person name="Lucas S."/>
            <person name="Hammon N."/>
            <person name="Deshpande S."/>
            <person name="Cheng J.F."/>
            <person name="Tapia R."/>
            <person name="Han C."/>
            <person name="Goodwin L."/>
            <person name="Pitluck S."/>
            <person name="Huntemann M."/>
            <person name="Liolios K."/>
            <person name="Pagani I."/>
            <person name="Mavromatis K."/>
            <person name="Ovchinikova G."/>
            <person name="Pati A."/>
            <person name="Chen A."/>
            <person name="Palaniappan K."/>
            <person name="Land M."/>
            <person name="Hauser L."/>
            <person name="Brambilla E.M."/>
            <person name="Kannan K.P."/>
            <person name="Rohde M."/>
            <person name="Tindall B.J."/>
            <person name="Goker M."/>
            <person name="Detter J.C."/>
            <person name="Woyke T."/>
            <person name="Bristow J."/>
            <person name="Eisen J.A."/>
            <person name="Markowitz V."/>
            <person name="Hugenholtz P."/>
            <person name="Kyrpides N.C."/>
            <person name="Klenk H.P."/>
            <person name="Lapidus A."/>
        </authorList>
    </citation>
    <scope>NUCLEOTIDE SEQUENCE [LARGE SCALE GENOMIC DNA]</scope>
    <source>
        <strain evidence="6">ATCC 33744 / DSM 2228 / GSL</strain>
    </source>
</reference>
<keyword evidence="1" id="KW-0805">Transcription regulation</keyword>
<dbReference type="InterPro" id="IPR018062">
    <property type="entry name" value="HTH_AraC-typ_CS"/>
</dbReference>
<dbReference type="PATRIC" id="fig|572479.3.peg.866"/>
<name>E3DRA5_HALPG</name>
<dbReference type="Gene3D" id="1.10.10.60">
    <property type="entry name" value="Homeodomain-like"/>
    <property type="match status" value="2"/>
</dbReference>
<dbReference type="InterPro" id="IPR009057">
    <property type="entry name" value="Homeodomain-like_sf"/>
</dbReference>
<dbReference type="KEGG" id="hpk:Hprae_0857"/>
<evidence type="ECO:0000256" key="1">
    <source>
        <dbReference type="ARBA" id="ARBA00023015"/>
    </source>
</evidence>
<dbReference type="GO" id="GO:0003700">
    <property type="term" value="F:DNA-binding transcription factor activity"/>
    <property type="evidence" value="ECO:0007669"/>
    <property type="project" value="InterPro"/>
</dbReference>
<dbReference type="Pfam" id="PF02311">
    <property type="entry name" value="AraC_binding"/>
    <property type="match status" value="1"/>
</dbReference>
<evidence type="ECO:0000256" key="3">
    <source>
        <dbReference type="ARBA" id="ARBA00023163"/>
    </source>
</evidence>
<dbReference type="PROSITE" id="PS01124">
    <property type="entry name" value="HTH_ARAC_FAMILY_2"/>
    <property type="match status" value="1"/>
</dbReference>
<evidence type="ECO:0000313" key="5">
    <source>
        <dbReference type="EMBL" id="ADO77011.1"/>
    </source>
</evidence>
<dbReference type="eggNOG" id="COG2207">
    <property type="taxonomic scope" value="Bacteria"/>
</dbReference>
<dbReference type="InterPro" id="IPR018060">
    <property type="entry name" value="HTH_AraC"/>
</dbReference>
<dbReference type="Proteomes" id="UP000006866">
    <property type="component" value="Chromosome"/>
</dbReference>
<dbReference type="CDD" id="cd02208">
    <property type="entry name" value="cupin_RmlC-like"/>
    <property type="match status" value="1"/>
</dbReference>
<evidence type="ECO:0000313" key="6">
    <source>
        <dbReference type="Proteomes" id="UP000006866"/>
    </source>
</evidence>
<dbReference type="STRING" id="572479.Hprae_0857"/>
<dbReference type="SUPFAM" id="SSF46689">
    <property type="entry name" value="Homeodomain-like"/>
    <property type="match status" value="2"/>
</dbReference>
<dbReference type="InterPro" id="IPR014710">
    <property type="entry name" value="RmlC-like_jellyroll"/>
</dbReference>